<evidence type="ECO:0000256" key="6">
    <source>
        <dbReference type="ARBA" id="ARBA00021844"/>
    </source>
</evidence>
<evidence type="ECO:0000256" key="8">
    <source>
        <dbReference type="ARBA" id="ARBA00022519"/>
    </source>
</evidence>
<evidence type="ECO:0000256" key="14">
    <source>
        <dbReference type="ARBA" id="ARBA00033444"/>
    </source>
</evidence>
<dbReference type="PRINTS" id="PR01440">
    <property type="entry name" value="CELLSNTHASEB"/>
</dbReference>
<evidence type="ECO:0000256" key="15">
    <source>
        <dbReference type="RuleBase" id="RU365021"/>
    </source>
</evidence>
<comment type="caution">
    <text evidence="16">The sequence shown here is derived from an EMBL/GenBank/DDBJ whole genome shotgun (WGS) entry which is preliminary data.</text>
</comment>
<evidence type="ECO:0000256" key="4">
    <source>
        <dbReference type="ARBA" id="ARBA00010714"/>
    </source>
</evidence>
<proteinExistence type="inferred from homology"/>
<keyword evidence="8 15" id="KW-0997">Cell inner membrane</keyword>
<evidence type="ECO:0000256" key="13">
    <source>
        <dbReference type="ARBA" id="ARBA00023136"/>
    </source>
</evidence>
<comment type="pathway">
    <text evidence="3 15">Glycan metabolism; bacterial cellulose biosynthesis.</text>
</comment>
<dbReference type="GO" id="GO:0030244">
    <property type="term" value="P:cellulose biosynthetic process"/>
    <property type="evidence" value="ECO:0007669"/>
    <property type="project" value="UniProtKB-KW"/>
</dbReference>
<comment type="similarity">
    <text evidence="4 15">Belongs to the AcsB/BcsB family.</text>
</comment>
<feature type="chain" id="PRO_5042315260" description="Cyclic di-GMP-binding protein" evidence="15">
    <location>
        <begin position="25"/>
        <end position="786"/>
    </location>
</feature>
<keyword evidence="11 15" id="KW-0135">Cellulose biosynthesis</keyword>
<comment type="function">
    <text evidence="1 15">Binds the cellulose synthase activator, bis-(3'-5') cyclic diguanylic acid (c-di-GMP).</text>
</comment>
<keyword evidence="10 15" id="KW-0812">Transmembrane</keyword>
<dbReference type="RefSeq" id="WP_064718368.1">
    <property type="nucleotide sequence ID" value="NZ_LXEV01000005.1"/>
</dbReference>
<evidence type="ECO:0000256" key="9">
    <source>
        <dbReference type="ARBA" id="ARBA00022636"/>
    </source>
</evidence>
<keyword evidence="15" id="KW-0732">Signal</keyword>
<keyword evidence="13 15" id="KW-0472">Membrane</keyword>
<reference evidence="16 17" key="1">
    <citation type="submission" date="2016-04" db="EMBL/GenBank/DDBJ databases">
        <title>ATOL: Assembling a taxonomically balanced genome-scale reconstruction of the evolutionary history of the Enterobacteriaceae.</title>
        <authorList>
            <person name="Plunkett G.III."/>
            <person name="Neeno-Eckwall E.C."/>
            <person name="Glasner J.D."/>
            <person name="Perna N.T."/>
        </authorList>
    </citation>
    <scope>NUCLEOTIDE SEQUENCE [LARGE SCALE GENOMIC DNA]</scope>
    <source>
        <strain evidence="16 17">ATCC 700826</strain>
    </source>
</reference>
<gene>
    <name evidence="16" type="ORF">M997_0308</name>
</gene>
<evidence type="ECO:0000256" key="3">
    <source>
        <dbReference type="ARBA" id="ARBA00005186"/>
    </source>
</evidence>
<dbReference type="GO" id="GO:0005886">
    <property type="term" value="C:plasma membrane"/>
    <property type="evidence" value="ECO:0007669"/>
    <property type="project" value="UniProtKB-SubCell"/>
</dbReference>
<dbReference type="NCBIfam" id="NF008324">
    <property type="entry name" value="PRK11114.1-2"/>
    <property type="match status" value="1"/>
</dbReference>
<evidence type="ECO:0000313" key="17">
    <source>
        <dbReference type="Proteomes" id="UP000078250"/>
    </source>
</evidence>
<dbReference type="InterPro" id="IPR018513">
    <property type="entry name" value="Cell_synthase_bac"/>
</dbReference>
<evidence type="ECO:0000256" key="10">
    <source>
        <dbReference type="ARBA" id="ARBA00022692"/>
    </source>
</evidence>
<keyword evidence="17" id="KW-1185">Reference proteome</keyword>
<name>A0AAJ3HVE1_PROHU</name>
<comment type="subcellular location">
    <subcellularLocation>
        <location evidence="2">Cell inner membrane</location>
        <topology evidence="2">Single-pass membrane protein</topology>
    </subcellularLocation>
</comment>
<dbReference type="Pfam" id="PF03170">
    <property type="entry name" value="BcsB"/>
    <property type="match status" value="1"/>
</dbReference>
<dbReference type="Proteomes" id="UP000078250">
    <property type="component" value="Unassembled WGS sequence"/>
</dbReference>
<dbReference type="PANTHER" id="PTHR39083">
    <property type="entry name" value="CYCLIC DI-GMP-BINDING PROTEIN"/>
    <property type="match status" value="1"/>
</dbReference>
<evidence type="ECO:0000256" key="2">
    <source>
        <dbReference type="ARBA" id="ARBA00004377"/>
    </source>
</evidence>
<accession>A0AAJ3HVE1</accession>
<feature type="transmembrane region" description="Helical" evidence="15">
    <location>
        <begin position="746"/>
        <end position="768"/>
    </location>
</feature>
<dbReference type="PANTHER" id="PTHR39083:SF1">
    <property type="entry name" value="CYCLIC DI-GMP-BINDING PROTEIN"/>
    <property type="match status" value="1"/>
</dbReference>
<feature type="signal peptide" evidence="15">
    <location>
        <begin position="1"/>
        <end position="24"/>
    </location>
</feature>
<protein>
    <recommendedName>
        <fullName evidence="6 15">Cyclic di-GMP-binding protein</fullName>
    </recommendedName>
    <alternativeName>
        <fullName evidence="14 15">Cellulose synthase regulatory subunit</fullName>
    </alternativeName>
</protein>
<evidence type="ECO:0000313" key="16">
    <source>
        <dbReference type="EMBL" id="OAT50633.1"/>
    </source>
</evidence>
<evidence type="ECO:0000256" key="11">
    <source>
        <dbReference type="ARBA" id="ARBA00022916"/>
    </source>
</evidence>
<dbReference type="EMBL" id="LXEV01000005">
    <property type="protein sequence ID" value="OAT50633.1"/>
    <property type="molecule type" value="Genomic_DNA"/>
</dbReference>
<evidence type="ECO:0000256" key="7">
    <source>
        <dbReference type="ARBA" id="ARBA00022475"/>
    </source>
</evidence>
<keyword evidence="12 15" id="KW-1133">Transmembrane helix</keyword>
<keyword evidence="9 15" id="KW-0973">c-di-GMP</keyword>
<dbReference type="InterPro" id="IPR003920">
    <property type="entry name" value="Cell_synth_B"/>
</dbReference>
<keyword evidence="7 15" id="KW-1003">Cell membrane</keyword>
<organism evidence="16 17">
    <name type="scientific">Proteus hauseri ATCC 700826</name>
    <dbReference type="NCBI Taxonomy" id="1354271"/>
    <lineage>
        <taxon>Bacteria</taxon>
        <taxon>Pseudomonadati</taxon>
        <taxon>Pseudomonadota</taxon>
        <taxon>Gammaproteobacteria</taxon>
        <taxon>Enterobacterales</taxon>
        <taxon>Morganellaceae</taxon>
        <taxon>Proteus</taxon>
    </lineage>
</organism>
<evidence type="ECO:0000256" key="1">
    <source>
        <dbReference type="ARBA" id="ARBA00002057"/>
    </source>
</evidence>
<evidence type="ECO:0000256" key="12">
    <source>
        <dbReference type="ARBA" id="ARBA00022989"/>
    </source>
</evidence>
<dbReference type="GO" id="GO:0006011">
    <property type="term" value="P:UDP-alpha-D-glucose metabolic process"/>
    <property type="evidence" value="ECO:0007669"/>
    <property type="project" value="InterPro"/>
</dbReference>
<dbReference type="Gene3D" id="2.60.120.260">
    <property type="entry name" value="Galactose-binding domain-like"/>
    <property type="match status" value="2"/>
</dbReference>
<evidence type="ECO:0000256" key="5">
    <source>
        <dbReference type="ARBA" id="ARBA00011437"/>
    </source>
</evidence>
<sequence length="786" mass="87041">MKKKLTLMLSLTAMAIASINLSQAATGMFELNGEALPDPTSYSHSPSQQKNEANQLDGQLDNLSLSEARNIEEQLTLSQMGSPSPIVLSGRRLLSGVTFNMANDLFIDNATLTMKVKVSQGLVESDQTLHLMLNGQPMGFLPLEEGDKEHEYILEIPEMMLTNVNNLSFRLANRDALDENQCTPPLADGLSLTISPESSLDYRGRWINGGYSLERLPLPFFDPDRMTATSLPIILSDKPDHAEVTTAAIAASWFGSLSHDIRQFDLPVLMNQLPESDGILIGYAGQTIAGITLPSGNNGQLTIVDNPVDPVFKLLLISGDDEKSLRQAVWALNSGKLPQKDHLDVPTQNLVTRKDYDAPRWLNTDKPVTLGQIANGSDDFTRQGINHAPNQFSFRVSPDLFWWDGDALPLELKYVFPHSDKLNNRNSSLIVSLNNQFIGSLYPARSEPLGMLRQWLGIESEQQSSTLYLSPHQIYSQNQLQFYFDLREPDDSPCILADGSNLISRIEPQSTLQFKNTWHYSRMPNLAYFSGASFPFSRRADFSQTTLLLPENPTVEELYTLVNLMARSGYSTGTPISYASVFLGAKALEKSNLTQHDVLAIGSLNSDGFLPARFSQQAFSFVNKNIEIKSQSIIDKAKGWLAGDVLSQGGDAANYLSSLNDWRGMVSFVSPWAKDRVVVLVTAKGNTSIKTIIGDLNLADINAAIKGDITLISGKDTVRSFHLGEHFSQGDLPLLQQFLWYSSRHVYLLGLLAVGFCALTGMVTYCWLQRRSARRLAQISQHHSDK</sequence>
<dbReference type="AlphaFoldDB" id="A0AAJ3HVE1"/>
<comment type="subunit">
    <text evidence="5 15">Tightly associated with the cellulose synthase catalytic subunit.</text>
</comment>